<dbReference type="PROSITE" id="PS01174">
    <property type="entry name" value="LIPASE_GDXG_SER"/>
    <property type="match status" value="1"/>
</dbReference>
<dbReference type="Proteomes" id="UP000650833">
    <property type="component" value="Unassembled WGS sequence"/>
</dbReference>
<evidence type="ECO:0000256" key="3">
    <source>
        <dbReference type="PROSITE-ProRule" id="PRU10038"/>
    </source>
</evidence>
<accession>A0A8H7QNA7</accession>
<evidence type="ECO:0000313" key="6">
    <source>
        <dbReference type="EMBL" id="KAG2195439.1"/>
    </source>
</evidence>
<evidence type="ECO:0000259" key="5">
    <source>
        <dbReference type="Pfam" id="PF07859"/>
    </source>
</evidence>
<dbReference type="InterPro" id="IPR033140">
    <property type="entry name" value="Lipase_GDXG_put_SER_AS"/>
</dbReference>
<dbReference type="InterPro" id="IPR029058">
    <property type="entry name" value="AB_hydrolase_fold"/>
</dbReference>
<feature type="compositionally biased region" description="Polar residues" evidence="4">
    <location>
        <begin position="57"/>
        <end position="66"/>
    </location>
</feature>
<feature type="compositionally biased region" description="Low complexity" evidence="4">
    <location>
        <begin position="387"/>
        <end position="399"/>
    </location>
</feature>
<dbReference type="PANTHER" id="PTHR48081:SF19">
    <property type="entry name" value="AB HYDROLASE SUPERFAMILY PROTEIN C4A8.06C"/>
    <property type="match status" value="1"/>
</dbReference>
<comment type="caution">
    <text evidence="6">The sequence shown here is derived from an EMBL/GenBank/DDBJ whole genome shotgun (WGS) entry which is preliminary data.</text>
</comment>
<feature type="compositionally biased region" description="Low complexity" evidence="4">
    <location>
        <begin position="36"/>
        <end position="51"/>
    </location>
</feature>
<dbReference type="SUPFAM" id="SSF53474">
    <property type="entry name" value="alpha/beta-Hydrolases"/>
    <property type="match status" value="1"/>
</dbReference>
<dbReference type="Pfam" id="PF07859">
    <property type="entry name" value="Abhydrolase_3"/>
    <property type="match status" value="1"/>
</dbReference>
<name>A0A8H7QNA7_9FUNG</name>
<evidence type="ECO:0000256" key="2">
    <source>
        <dbReference type="ARBA" id="ARBA00022801"/>
    </source>
</evidence>
<dbReference type="PANTHER" id="PTHR48081">
    <property type="entry name" value="AB HYDROLASE SUPERFAMILY PROTEIN C4A8.06C"/>
    <property type="match status" value="1"/>
</dbReference>
<dbReference type="Gene3D" id="3.40.50.1820">
    <property type="entry name" value="alpha/beta hydrolase"/>
    <property type="match status" value="1"/>
</dbReference>
<feature type="active site" evidence="3">
    <location>
        <position position="292"/>
    </location>
</feature>
<feature type="domain" description="Alpha/beta hydrolase fold-3" evidence="5">
    <location>
        <begin position="211"/>
        <end position="332"/>
    </location>
</feature>
<comment type="similarity">
    <text evidence="1">Belongs to the 'GDXG' lipolytic enzyme family.</text>
</comment>
<keyword evidence="7" id="KW-1185">Reference proteome</keyword>
<dbReference type="InterPro" id="IPR050300">
    <property type="entry name" value="GDXG_lipolytic_enzyme"/>
</dbReference>
<dbReference type="AlphaFoldDB" id="A0A8H7QNA7"/>
<gene>
    <name evidence="6" type="ORF">INT46_009360</name>
</gene>
<evidence type="ECO:0000256" key="4">
    <source>
        <dbReference type="SAM" id="MobiDB-lite"/>
    </source>
</evidence>
<dbReference type="GO" id="GO:0016787">
    <property type="term" value="F:hydrolase activity"/>
    <property type="evidence" value="ECO:0007669"/>
    <property type="project" value="UniProtKB-KW"/>
</dbReference>
<dbReference type="EMBL" id="JAEPRC010000526">
    <property type="protein sequence ID" value="KAG2195439.1"/>
    <property type="molecule type" value="Genomic_DNA"/>
</dbReference>
<evidence type="ECO:0000313" key="7">
    <source>
        <dbReference type="Proteomes" id="UP000650833"/>
    </source>
</evidence>
<proteinExistence type="inferred from homology"/>
<evidence type="ECO:0000256" key="1">
    <source>
        <dbReference type="ARBA" id="ARBA00010515"/>
    </source>
</evidence>
<reference evidence="6" key="1">
    <citation type="submission" date="2020-12" db="EMBL/GenBank/DDBJ databases">
        <title>Metabolic potential, ecology and presence of endohyphal bacteria is reflected in genomic diversity of Mucoromycotina.</title>
        <authorList>
            <person name="Muszewska A."/>
            <person name="Okrasinska A."/>
            <person name="Steczkiewicz K."/>
            <person name="Drgas O."/>
            <person name="Orlowska M."/>
            <person name="Perlinska-Lenart U."/>
            <person name="Aleksandrzak-Piekarczyk T."/>
            <person name="Szatraj K."/>
            <person name="Zielenkiewicz U."/>
            <person name="Pilsyk S."/>
            <person name="Malc E."/>
            <person name="Mieczkowski P."/>
            <person name="Kruszewska J.S."/>
            <person name="Biernat P."/>
            <person name="Pawlowska J."/>
        </authorList>
    </citation>
    <scope>NUCLEOTIDE SEQUENCE</scope>
    <source>
        <strain evidence="6">CBS 226.32</strain>
    </source>
</reference>
<sequence>MIPQKMKNIANVAEHHVTDAKRFVFLMGRRTMSSVSITSTSSKSTDDTSNSKPPTKAKTTLVQPNNSDSSLMANTLLWTHLIPPMPVIASTMYRHYSKGPPAKSWSLSTDITIAVIRDFLNRSSKITVEDIQKMSTTKKLPIPSNLKRRKFTVPNEYRKRAGDLVAPLLTKKDQHRVGWDWEKDRETAPPIKGEWLQSKGNPLDPRKESTILYLHGGAYYLGCYGIYRQFLARLIKYSKGRTCAIDYRLAPQHPFPAAVEDALATYLYLIDPPKEEGNQPIDPKKIVIAGDSAGGGLTFATLMAIRDAGLPAPGGAMTLSPWMDLTHSLPSILSNIMTDYLPPTGFKHAPSPALDYAQLPHRQEDIEVLAQAKAEAEVSTDDHGNLAAPTTDSDTSTAAQRASIGPFGECVPVPSINGADIHRVQFYADNDALKLPMVSPIFDRGHLRGLPRLLVQCGTAERLRDESVYTALEASNSFPGANKETEALGKPTNVTLEMYTDQPHVFQLLFSNKSVSRAIKNLAAFVRDVTNSPAAVDNLKDKENKTSYVTEEILTIRNINPHGKMADIKNQVLGDFTEEEWKDWETRLTRPSIKQRMDDVTTAYEKFLLEEHHKHNIKHV</sequence>
<feature type="region of interest" description="Disordered" evidence="4">
    <location>
        <begin position="36"/>
        <end position="66"/>
    </location>
</feature>
<dbReference type="InterPro" id="IPR013094">
    <property type="entry name" value="AB_hydrolase_3"/>
</dbReference>
<protein>
    <recommendedName>
        <fullName evidence="5">Alpha/beta hydrolase fold-3 domain-containing protein</fullName>
    </recommendedName>
</protein>
<dbReference type="OrthoDB" id="408631at2759"/>
<organism evidence="6 7">
    <name type="scientific">Mucor plumbeus</name>
    <dbReference type="NCBI Taxonomy" id="97098"/>
    <lineage>
        <taxon>Eukaryota</taxon>
        <taxon>Fungi</taxon>
        <taxon>Fungi incertae sedis</taxon>
        <taxon>Mucoromycota</taxon>
        <taxon>Mucoromycotina</taxon>
        <taxon>Mucoromycetes</taxon>
        <taxon>Mucorales</taxon>
        <taxon>Mucorineae</taxon>
        <taxon>Mucoraceae</taxon>
        <taxon>Mucor</taxon>
    </lineage>
</organism>
<feature type="region of interest" description="Disordered" evidence="4">
    <location>
        <begin position="377"/>
        <end position="401"/>
    </location>
</feature>
<keyword evidence="2" id="KW-0378">Hydrolase</keyword>